<dbReference type="EMBL" id="PKOZ01000008">
    <property type="protein sequence ID" value="PQD94661.1"/>
    <property type="molecule type" value="Genomic_DNA"/>
</dbReference>
<keyword evidence="17" id="KW-1185">Reference proteome</keyword>
<dbReference type="SUPFAM" id="SSF55785">
    <property type="entry name" value="PYP-like sensor domain (PAS domain)"/>
    <property type="match status" value="1"/>
</dbReference>
<dbReference type="InterPro" id="IPR003594">
    <property type="entry name" value="HATPase_dom"/>
</dbReference>
<comment type="catalytic activity">
    <reaction evidence="1">
        <text>ATP + protein L-histidine = ADP + protein N-phospho-L-histidine.</text>
        <dbReference type="EC" id="2.7.13.3"/>
    </reaction>
</comment>
<dbReference type="InterPro" id="IPR005467">
    <property type="entry name" value="His_kinase_dom"/>
</dbReference>
<evidence type="ECO:0000256" key="4">
    <source>
        <dbReference type="ARBA" id="ARBA00022475"/>
    </source>
</evidence>
<dbReference type="Pfam" id="PF00512">
    <property type="entry name" value="HisKA"/>
    <property type="match status" value="1"/>
</dbReference>
<evidence type="ECO:0000259" key="13">
    <source>
        <dbReference type="PROSITE" id="PS50109"/>
    </source>
</evidence>
<feature type="transmembrane region" description="Helical" evidence="12">
    <location>
        <begin position="157"/>
        <end position="179"/>
    </location>
</feature>
<keyword evidence="6" id="KW-0808">Transferase</keyword>
<evidence type="ECO:0000256" key="7">
    <source>
        <dbReference type="ARBA" id="ARBA00022741"/>
    </source>
</evidence>
<keyword evidence="12" id="KW-1133">Transmembrane helix</keyword>
<gene>
    <name evidence="16" type="ORF">CYL18_13450</name>
</gene>
<evidence type="ECO:0000256" key="3">
    <source>
        <dbReference type="ARBA" id="ARBA00012438"/>
    </source>
</evidence>
<keyword evidence="10" id="KW-0902">Two-component regulatory system</keyword>
<dbReference type="FunFam" id="3.30.565.10:FF:000023">
    <property type="entry name" value="PAS domain-containing sensor histidine kinase"/>
    <property type="match status" value="1"/>
</dbReference>
<evidence type="ECO:0000313" key="17">
    <source>
        <dbReference type="Proteomes" id="UP000239663"/>
    </source>
</evidence>
<keyword evidence="7" id="KW-0547">Nucleotide-binding</keyword>
<organism evidence="16 17">
    <name type="scientific">Pradoshia eiseniae</name>
    <dbReference type="NCBI Taxonomy" id="2064768"/>
    <lineage>
        <taxon>Bacteria</taxon>
        <taxon>Bacillati</taxon>
        <taxon>Bacillota</taxon>
        <taxon>Bacilli</taxon>
        <taxon>Bacillales</taxon>
        <taxon>Bacillaceae</taxon>
        <taxon>Pradoshia</taxon>
    </lineage>
</organism>
<dbReference type="NCBIfam" id="TIGR00229">
    <property type="entry name" value="sensory_box"/>
    <property type="match status" value="1"/>
</dbReference>
<evidence type="ECO:0000256" key="6">
    <source>
        <dbReference type="ARBA" id="ARBA00022679"/>
    </source>
</evidence>
<evidence type="ECO:0000256" key="12">
    <source>
        <dbReference type="SAM" id="Phobius"/>
    </source>
</evidence>
<evidence type="ECO:0000259" key="15">
    <source>
        <dbReference type="PROSITE" id="PS50885"/>
    </source>
</evidence>
<feature type="domain" description="HAMP" evidence="15">
    <location>
        <begin position="183"/>
        <end position="235"/>
    </location>
</feature>
<dbReference type="PROSITE" id="PS50112">
    <property type="entry name" value="PAS"/>
    <property type="match status" value="1"/>
</dbReference>
<dbReference type="Proteomes" id="UP000239663">
    <property type="component" value="Unassembled WGS sequence"/>
</dbReference>
<dbReference type="Gene3D" id="3.30.450.20">
    <property type="entry name" value="PAS domain"/>
    <property type="match status" value="1"/>
</dbReference>
<dbReference type="CDD" id="cd06225">
    <property type="entry name" value="HAMP"/>
    <property type="match status" value="1"/>
</dbReference>
<keyword evidence="4" id="KW-1003">Cell membrane</keyword>
<dbReference type="InterPro" id="IPR003660">
    <property type="entry name" value="HAMP_dom"/>
</dbReference>
<dbReference type="Pfam" id="PF00989">
    <property type="entry name" value="PAS"/>
    <property type="match status" value="1"/>
</dbReference>
<evidence type="ECO:0000256" key="5">
    <source>
        <dbReference type="ARBA" id="ARBA00022553"/>
    </source>
</evidence>
<dbReference type="InterPro" id="IPR050351">
    <property type="entry name" value="BphY/WalK/GraS-like"/>
</dbReference>
<evidence type="ECO:0000259" key="14">
    <source>
        <dbReference type="PROSITE" id="PS50112"/>
    </source>
</evidence>
<dbReference type="InterPro" id="IPR013767">
    <property type="entry name" value="PAS_fold"/>
</dbReference>
<sequence>MNKARRMMVVEIASAILIVTLLFAILLGKLFTMYLERDTKNDLKDAAQIIEWQLTDIEDSDILNSRLDQLSKKYGMTILLAGSDGNLLSEFTDAEEGLTEEERALYQAEVKEYAGDSAEPAVGELKSTGLYYYLDSNQAAGGYLLVGKERNPGIEGVSVLATSLSFLGIAFIIIMLFVFQIVKKYFMPIDSALHAVRELAKGNYRARSYVGRNKEAGILNNSINQLARDLQEMNIAYDIQKDRLNTLIENMGSALLLIDDKGYINMVNRAYLNLFQVDEESYLSELYYKVIDSEKVNALIEEIFMVEQKVKKQIVLTIGLERKNFEVYGAPIIGPKGEWKGIILVFHDITELKDLERVRKQFVANVSHELNTPVTSIKGFTETLIDGAKEDKNTLDHFLSIILKESNRLQALIKELLELSKVEQHGFQLDFQKVDIMPVLMDTFEILEKKAAKKNICFEIVDPKRQIVCETDSFRLQQVIINLVSNAIAYTPPNGKVTVSVSEDKDEVFIKVSDTGIGIDEKEFPRIFERFYRVDKDRSRESGGTGLGLAIVKHILEAHHGKITIDSKLDEGSTFTVIIPRSQGSDRGK</sequence>
<keyword evidence="11 12" id="KW-0472">Membrane</keyword>
<dbReference type="Gene3D" id="1.10.287.130">
    <property type="match status" value="1"/>
</dbReference>
<keyword evidence="8 16" id="KW-0418">Kinase</keyword>
<dbReference type="SMART" id="SM00388">
    <property type="entry name" value="HisKA"/>
    <property type="match status" value="1"/>
</dbReference>
<feature type="domain" description="Histidine kinase" evidence="13">
    <location>
        <begin position="365"/>
        <end position="583"/>
    </location>
</feature>
<dbReference type="CDD" id="cd00082">
    <property type="entry name" value="HisKA"/>
    <property type="match status" value="1"/>
</dbReference>
<dbReference type="SUPFAM" id="SSF47384">
    <property type="entry name" value="Homodimeric domain of signal transducing histidine kinase"/>
    <property type="match status" value="1"/>
</dbReference>
<comment type="caution">
    <text evidence="16">The sequence shown here is derived from an EMBL/GenBank/DDBJ whole genome shotgun (WGS) entry which is preliminary data.</text>
</comment>
<evidence type="ECO:0000256" key="10">
    <source>
        <dbReference type="ARBA" id="ARBA00023012"/>
    </source>
</evidence>
<dbReference type="Gene3D" id="6.10.340.10">
    <property type="match status" value="1"/>
</dbReference>
<dbReference type="InterPro" id="IPR036890">
    <property type="entry name" value="HATPase_C_sf"/>
</dbReference>
<evidence type="ECO:0000313" key="16">
    <source>
        <dbReference type="EMBL" id="PQD94661.1"/>
    </source>
</evidence>
<evidence type="ECO:0000256" key="2">
    <source>
        <dbReference type="ARBA" id="ARBA00004651"/>
    </source>
</evidence>
<dbReference type="GO" id="GO:0016036">
    <property type="term" value="P:cellular response to phosphate starvation"/>
    <property type="evidence" value="ECO:0007669"/>
    <property type="project" value="TreeGrafter"/>
</dbReference>
<dbReference type="RefSeq" id="WP_104850042.1">
    <property type="nucleotide sequence ID" value="NZ_PKOZ01000008.1"/>
</dbReference>
<keyword evidence="9" id="KW-0067">ATP-binding</keyword>
<dbReference type="PANTHER" id="PTHR45453:SF1">
    <property type="entry name" value="PHOSPHATE REGULON SENSOR PROTEIN PHOR"/>
    <property type="match status" value="1"/>
</dbReference>
<dbReference type="FunFam" id="1.10.287.130:FF:000008">
    <property type="entry name" value="Two-component sensor histidine kinase"/>
    <property type="match status" value="1"/>
</dbReference>
<dbReference type="PROSITE" id="PS50885">
    <property type="entry name" value="HAMP"/>
    <property type="match status" value="1"/>
</dbReference>
<name>A0A2S7MXY5_9BACI</name>
<feature type="transmembrane region" description="Helical" evidence="12">
    <location>
        <begin position="12"/>
        <end position="35"/>
    </location>
</feature>
<evidence type="ECO:0000256" key="8">
    <source>
        <dbReference type="ARBA" id="ARBA00022777"/>
    </source>
</evidence>
<keyword evidence="12" id="KW-0812">Transmembrane</keyword>
<dbReference type="GO" id="GO:0005524">
    <property type="term" value="F:ATP binding"/>
    <property type="evidence" value="ECO:0007669"/>
    <property type="project" value="UniProtKB-KW"/>
</dbReference>
<dbReference type="InterPro" id="IPR000014">
    <property type="entry name" value="PAS"/>
</dbReference>
<evidence type="ECO:0000256" key="9">
    <source>
        <dbReference type="ARBA" id="ARBA00022840"/>
    </source>
</evidence>
<dbReference type="CDD" id="cd00075">
    <property type="entry name" value="HATPase"/>
    <property type="match status" value="1"/>
</dbReference>
<dbReference type="Gene3D" id="3.30.565.10">
    <property type="entry name" value="Histidine kinase-like ATPase, C-terminal domain"/>
    <property type="match status" value="1"/>
</dbReference>
<accession>A0A2S7MXY5</accession>
<evidence type="ECO:0000256" key="1">
    <source>
        <dbReference type="ARBA" id="ARBA00000085"/>
    </source>
</evidence>
<dbReference type="GO" id="GO:0004721">
    <property type="term" value="F:phosphoprotein phosphatase activity"/>
    <property type="evidence" value="ECO:0007669"/>
    <property type="project" value="TreeGrafter"/>
</dbReference>
<evidence type="ECO:0000256" key="11">
    <source>
        <dbReference type="ARBA" id="ARBA00023136"/>
    </source>
</evidence>
<dbReference type="PRINTS" id="PR00344">
    <property type="entry name" value="BCTRLSENSOR"/>
</dbReference>
<dbReference type="InterPro" id="IPR035965">
    <property type="entry name" value="PAS-like_dom_sf"/>
</dbReference>
<reference evidence="16 17" key="1">
    <citation type="submission" date="2017-12" db="EMBL/GenBank/DDBJ databases">
        <title>Taxonomic description and draft genome of Pradoshia cofamensis Gen. nov., sp. nov., a thermotolerant bacillale isolated from anterior gut of earthworm Eisenia fetida.</title>
        <authorList>
            <person name="Saha T."/>
            <person name="Chakraborty R."/>
        </authorList>
    </citation>
    <scope>NUCLEOTIDE SEQUENCE [LARGE SCALE GENOMIC DNA]</scope>
    <source>
        <strain evidence="16 17">EAG3</strain>
    </source>
</reference>
<proteinExistence type="predicted"/>
<dbReference type="InterPro" id="IPR003661">
    <property type="entry name" value="HisK_dim/P_dom"/>
</dbReference>
<dbReference type="InterPro" id="IPR036097">
    <property type="entry name" value="HisK_dim/P_sf"/>
</dbReference>
<dbReference type="SUPFAM" id="SSF158472">
    <property type="entry name" value="HAMP domain-like"/>
    <property type="match status" value="1"/>
</dbReference>
<dbReference type="PROSITE" id="PS50109">
    <property type="entry name" value="HIS_KIN"/>
    <property type="match status" value="1"/>
</dbReference>
<dbReference type="InterPro" id="IPR004358">
    <property type="entry name" value="Sig_transdc_His_kin-like_C"/>
</dbReference>
<dbReference type="GO" id="GO:0000155">
    <property type="term" value="F:phosphorelay sensor kinase activity"/>
    <property type="evidence" value="ECO:0007669"/>
    <property type="project" value="InterPro"/>
</dbReference>
<dbReference type="AlphaFoldDB" id="A0A2S7MXY5"/>
<dbReference type="PANTHER" id="PTHR45453">
    <property type="entry name" value="PHOSPHATE REGULON SENSOR PROTEIN PHOR"/>
    <property type="match status" value="1"/>
</dbReference>
<dbReference type="Pfam" id="PF02518">
    <property type="entry name" value="HATPase_c"/>
    <property type="match status" value="1"/>
</dbReference>
<comment type="subcellular location">
    <subcellularLocation>
        <location evidence="2">Cell membrane</location>
        <topology evidence="2">Multi-pass membrane protein</topology>
    </subcellularLocation>
</comment>
<protein>
    <recommendedName>
        <fullName evidence="3">histidine kinase</fullName>
        <ecNumber evidence="3">2.7.13.3</ecNumber>
    </recommendedName>
</protein>
<dbReference type="SMART" id="SM00091">
    <property type="entry name" value="PAS"/>
    <property type="match status" value="1"/>
</dbReference>
<dbReference type="OrthoDB" id="9813151at2"/>
<feature type="domain" description="PAS" evidence="14">
    <location>
        <begin position="240"/>
        <end position="313"/>
    </location>
</feature>
<dbReference type="EC" id="2.7.13.3" evidence="3"/>
<dbReference type="SMART" id="SM00387">
    <property type="entry name" value="HATPase_c"/>
    <property type="match status" value="1"/>
</dbReference>
<dbReference type="GO" id="GO:0006355">
    <property type="term" value="P:regulation of DNA-templated transcription"/>
    <property type="evidence" value="ECO:0007669"/>
    <property type="project" value="InterPro"/>
</dbReference>
<dbReference type="SUPFAM" id="SSF55874">
    <property type="entry name" value="ATPase domain of HSP90 chaperone/DNA topoisomerase II/histidine kinase"/>
    <property type="match status" value="1"/>
</dbReference>
<dbReference type="GO" id="GO:0005886">
    <property type="term" value="C:plasma membrane"/>
    <property type="evidence" value="ECO:0007669"/>
    <property type="project" value="UniProtKB-SubCell"/>
</dbReference>
<dbReference type="CDD" id="cd00130">
    <property type="entry name" value="PAS"/>
    <property type="match status" value="1"/>
</dbReference>
<dbReference type="NCBIfam" id="NF046044">
    <property type="entry name" value="PnpS"/>
    <property type="match status" value="1"/>
</dbReference>
<keyword evidence="5" id="KW-0597">Phosphoprotein</keyword>